<keyword evidence="1" id="KW-0479">Metal-binding</keyword>
<dbReference type="SUPFAM" id="SSF144232">
    <property type="entry name" value="HIT/MYND zinc finger-like"/>
    <property type="match status" value="1"/>
</dbReference>
<keyword evidence="3" id="KW-0862">Zinc</keyword>
<evidence type="ECO:0000256" key="4">
    <source>
        <dbReference type="PROSITE-ProRule" id="PRU00134"/>
    </source>
</evidence>
<dbReference type="AlphaFoldDB" id="A0A9W4UC61"/>
<feature type="region of interest" description="Disordered" evidence="5">
    <location>
        <begin position="37"/>
        <end position="59"/>
    </location>
</feature>
<evidence type="ECO:0000256" key="5">
    <source>
        <dbReference type="SAM" id="MobiDB-lite"/>
    </source>
</evidence>
<feature type="region of interest" description="Disordered" evidence="5">
    <location>
        <begin position="164"/>
        <end position="210"/>
    </location>
</feature>
<proteinExistence type="predicted"/>
<dbReference type="Gene3D" id="6.10.140.2220">
    <property type="match status" value="1"/>
</dbReference>
<dbReference type="Proteomes" id="UP001152607">
    <property type="component" value="Unassembled WGS sequence"/>
</dbReference>
<evidence type="ECO:0000313" key="7">
    <source>
        <dbReference type="EMBL" id="CAI6332046.1"/>
    </source>
</evidence>
<evidence type="ECO:0000256" key="3">
    <source>
        <dbReference type="ARBA" id="ARBA00022833"/>
    </source>
</evidence>
<dbReference type="InterPro" id="IPR002893">
    <property type="entry name" value="Znf_MYND"/>
</dbReference>
<dbReference type="PROSITE" id="PS01360">
    <property type="entry name" value="ZF_MYND_1"/>
    <property type="match status" value="1"/>
</dbReference>
<dbReference type="EMBL" id="CAOQHR010000003">
    <property type="protein sequence ID" value="CAI6332046.1"/>
    <property type="molecule type" value="Genomic_DNA"/>
</dbReference>
<gene>
    <name evidence="7" type="ORF">PDIGIT_LOCUS5075</name>
</gene>
<name>A0A9W4UC61_9PLEO</name>
<accession>A0A9W4UC61</accession>
<keyword evidence="8" id="KW-1185">Reference proteome</keyword>
<evidence type="ECO:0000259" key="6">
    <source>
        <dbReference type="PROSITE" id="PS50865"/>
    </source>
</evidence>
<reference evidence="7" key="1">
    <citation type="submission" date="2023-01" db="EMBL/GenBank/DDBJ databases">
        <authorList>
            <person name="Van Ghelder C."/>
            <person name="Rancurel C."/>
        </authorList>
    </citation>
    <scope>NUCLEOTIDE SEQUENCE</scope>
    <source>
        <strain evidence="7">CNCM I-4278</strain>
    </source>
</reference>
<dbReference type="OrthoDB" id="432970at2759"/>
<evidence type="ECO:0000313" key="8">
    <source>
        <dbReference type="Proteomes" id="UP001152607"/>
    </source>
</evidence>
<evidence type="ECO:0000256" key="2">
    <source>
        <dbReference type="ARBA" id="ARBA00022771"/>
    </source>
</evidence>
<protein>
    <recommendedName>
        <fullName evidence="6">MYND-type domain-containing protein</fullName>
    </recommendedName>
</protein>
<evidence type="ECO:0000256" key="1">
    <source>
        <dbReference type="ARBA" id="ARBA00022723"/>
    </source>
</evidence>
<comment type="caution">
    <text evidence="7">The sequence shown here is derived from an EMBL/GenBank/DDBJ whole genome shotgun (WGS) entry which is preliminary data.</text>
</comment>
<dbReference type="GO" id="GO:0008270">
    <property type="term" value="F:zinc ion binding"/>
    <property type="evidence" value="ECO:0007669"/>
    <property type="project" value="UniProtKB-KW"/>
</dbReference>
<keyword evidence="2 4" id="KW-0863">Zinc-finger</keyword>
<dbReference type="PROSITE" id="PS50865">
    <property type="entry name" value="ZF_MYND_2"/>
    <property type="match status" value="1"/>
</dbReference>
<feature type="domain" description="MYND-type" evidence="6">
    <location>
        <begin position="112"/>
        <end position="153"/>
    </location>
</feature>
<feature type="compositionally biased region" description="Polar residues" evidence="5">
    <location>
        <begin position="164"/>
        <end position="203"/>
    </location>
</feature>
<dbReference type="Pfam" id="PF01753">
    <property type="entry name" value="zf-MYND"/>
    <property type="match status" value="1"/>
</dbReference>
<sequence length="320" mass="34413">MPPRSVCLNVFTTSLSNAIPKESNVWVREVDSDVDMKEDATVTERARHDSLQSSPNETMNAAPYSVAESTTTQSSSMPFTNIQTSLTPDGITTLKKQHAVLSSVANPQALVCGTCGQAPAPGASLQRCSRCKAAFYCSKVCQKVAWKVHRTDCGSASAIATPNISVPGSPTDMQGSSPTVNTSSPPRRLPQSTSEWVQSSGNQGKLHLSSGDNVQYENLRDLLVCGYWVYASENGGVALTRDDMLEEFKCYVDAVGERVKTGGMLDGNTYKDQMYADLVNSLQDGSSPLLKNVTPAEVLGHYGDDVLQDIDQIRTVVYGA</sequence>
<feature type="compositionally biased region" description="Basic and acidic residues" evidence="5">
    <location>
        <begin position="37"/>
        <end position="50"/>
    </location>
</feature>
<organism evidence="7 8">
    <name type="scientific">Periconia digitata</name>
    <dbReference type="NCBI Taxonomy" id="1303443"/>
    <lineage>
        <taxon>Eukaryota</taxon>
        <taxon>Fungi</taxon>
        <taxon>Dikarya</taxon>
        <taxon>Ascomycota</taxon>
        <taxon>Pezizomycotina</taxon>
        <taxon>Dothideomycetes</taxon>
        <taxon>Pleosporomycetidae</taxon>
        <taxon>Pleosporales</taxon>
        <taxon>Massarineae</taxon>
        <taxon>Periconiaceae</taxon>
        <taxon>Periconia</taxon>
    </lineage>
</organism>